<dbReference type="GO" id="GO:0003688">
    <property type="term" value="F:DNA replication origin binding"/>
    <property type="evidence" value="ECO:0007669"/>
    <property type="project" value="TreeGrafter"/>
</dbReference>
<dbReference type="SMART" id="SM00486">
    <property type="entry name" value="POLBc"/>
    <property type="match status" value="1"/>
</dbReference>
<dbReference type="EMBL" id="JARGDH010000006">
    <property type="protein sequence ID" value="KAL0266036.1"/>
    <property type="molecule type" value="Genomic_DNA"/>
</dbReference>
<dbReference type="InterPro" id="IPR017964">
    <property type="entry name" value="DNA-dir_DNA_pol_B_CS"/>
</dbReference>
<evidence type="ECO:0000256" key="5">
    <source>
        <dbReference type="RuleBase" id="RU000442"/>
    </source>
</evidence>
<dbReference type="GO" id="GO:0019843">
    <property type="term" value="F:rRNA binding"/>
    <property type="evidence" value="ECO:0007669"/>
    <property type="project" value="InterPro"/>
</dbReference>
<dbReference type="SUPFAM" id="SSF56672">
    <property type="entry name" value="DNA/RNA polymerases"/>
    <property type="match status" value="1"/>
</dbReference>
<dbReference type="InterPro" id="IPR007109">
    <property type="entry name" value="Brix"/>
</dbReference>
<organism evidence="7">
    <name type="scientific">Menopon gallinae</name>
    <name type="common">poultry shaft louse</name>
    <dbReference type="NCBI Taxonomy" id="328185"/>
    <lineage>
        <taxon>Eukaryota</taxon>
        <taxon>Metazoa</taxon>
        <taxon>Ecdysozoa</taxon>
        <taxon>Arthropoda</taxon>
        <taxon>Hexapoda</taxon>
        <taxon>Insecta</taxon>
        <taxon>Pterygota</taxon>
        <taxon>Neoptera</taxon>
        <taxon>Paraneoptera</taxon>
        <taxon>Psocodea</taxon>
        <taxon>Troctomorpha</taxon>
        <taxon>Phthiraptera</taxon>
        <taxon>Amblycera</taxon>
        <taxon>Menoponidae</taxon>
        <taxon>Menopon</taxon>
    </lineage>
</organism>
<dbReference type="GO" id="GO:1902975">
    <property type="term" value="P:mitotic DNA replication initiation"/>
    <property type="evidence" value="ECO:0007669"/>
    <property type="project" value="TreeGrafter"/>
</dbReference>
<keyword evidence="5" id="KW-0235">DNA replication</keyword>
<evidence type="ECO:0000259" key="6">
    <source>
        <dbReference type="SMART" id="SM00879"/>
    </source>
</evidence>
<dbReference type="InterPro" id="IPR012337">
    <property type="entry name" value="RNaseH-like_sf"/>
</dbReference>
<dbReference type="Pfam" id="PF00136">
    <property type="entry name" value="DNA_pol_B"/>
    <property type="match status" value="1"/>
</dbReference>
<name>A0AAW2H8I0_9NEOP</name>
<dbReference type="PRINTS" id="PR00106">
    <property type="entry name" value="DNAPOLB"/>
</dbReference>
<comment type="catalytic activity">
    <reaction evidence="5">
        <text>DNA(n) + a 2'-deoxyribonucleoside 5'-triphosphate = DNA(n+1) + diphosphate</text>
        <dbReference type="Rhea" id="RHEA:22508"/>
        <dbReference type="Rhea" id="RHEA-COMP:17339"/>
        <dbReference type="Rhea" id="RHEA-COMP:17340"/>
        <dbReference type="ChEBI" id="CHEBI:33019"/>
        <dbReference type="ChEBI" id="CHEBI:61560"/>
        <dbReference type="ChEBI" id="CHEBI:173112"/>
        <dbReference type="EC" id="2.7.7.7"/>
    </reaction>
</comment>
<evidence type="ECO:0000256" key="3">
    <source>
        <dbReference type="ARBA" id="ARBA00022695"/>
    </source>
</evidence>
<dbReference type="GO" id="GO:0006273">
    <property type="term" value="P:lagging strand elongation"/>
    <property type="evidence" value="ECO:0007669"/>
    <property type="project" value="TreeGrafter"/>
</dbReference>
<keyword evidence="5" id="KW-0238">DNA-binding</keyword>
<dbReference type="GO" id="GO:0005658">
    <property type="term" value="C:alpha DNA polymerase:primase complex"/>
    <property type="evidence" value="ECO:0007669"/>
    <property type="project" value="TreeGrafter"/>
</dbReference>
<keyword evidence="2 5" id="KW-0808">Transferase</keyword>
<dbReference type="AlphaFoldDB" id="A0AAW2H8I0"/>
<protein>
    <recommendedName>
        <fullName evidence="5">DNA polymerase</fullName>
        <ecNumber evidence="5">2.7.7.7</ecNumber>
    </recommendedName>
</protein>
<proteinExistence type="inferred from homology"/>
<dbReference type="GO" id="GO:0000166">
    <property type="term" value="F:nucleotide binding"/>
    <property type="evidence" value="ECO:0007669"/>
    <property type="project" value="InterPro"/>
</dbReference>
<dbReference type="GO" id="GO:0003887">
    <property type="term" value="F:DNA-directed DNA polymerase activity"/>
    <property type="evidence" value="ECO:0007669"/>
    <property type="project" value="UniProtKB-KW"/>
</dbReference>
<dbReference type="GO" id="GO:0006272">
    <property type="term" value="P:leading strand elongation"/>
    <property type="evidence" value="ECO:0007669"/>
    <property type="project" value="TreeGrafter"/>
</dbReference>
<dbReference type="PANTHER" id="PTHR45861">
    <property type="entry name" value="DNA POLYMERASE ALPHA CATALYTIC SUBUNIT"/>
    <property type="match status" value="1"/>
</dbReference>
<dbReference type="NCBIfam" id="TIGR00592">
    <property type="entry name" value="pol2"/>
    <property type="match status" value="1"/>
</dbReference>
<accession>A0AAW2H8I0</accession>
<reference evidence="7" key="1">
    <citation type="journal article" date="2024" name="Gigascience">
        <title>Chromosome-level genome of the poultry shaft louse Menopon gallinae provides insight into the host-switching and adaptive evolution of parasitic lice.</title>
        <authorList>
            <person name="Xu Y."/>
            <person name="Ma L."/>
            <person name="Liu S."/>
            <person name="Liang Y."/>
            <person name="Liu Q."/>
            <person name="He Z."/>
            <person name="Tian L."/>
            <person name="Duan Y."/>
            <person name="Cai W."/>
            <person name="Li H."/>
            <person name="Song F."/>
        </authorList>
    </citation>
    <scope>NUCLEOTIDE SEQUENCE</scope>
    <source>
        <strain evidence="7">Cailab_2023a</strain>
    </source>
</reference>
<dbReference type="InterPro" id="IPR006172">
    <property type="entry name" value="DNA-dir_DNA_pol_B"/>
</dbReference>
<feature type="domain" description="Brix" evidence="6">
    <location>
        <begin position="10"/>
        <end position="178"/>
    </location>
</feature>
<dbReference type="InterPro" id="IPR006134">
    <property type="entry name" value="DNA-dir_DNA_pol_B_multi_dom"/>
</dbReference>
<dbReference type="PANTHER" id="PTHR45861:SF1">
    <property type="entry name" value="DNA POLYMERASE ALPHA CATALYTIC SUBUNIT"/>
    <property type="match status" value="1"/>
</dbReference>
<dbReference type="GO" id="GO:0006364">
    <property type="term" value="P:rRNA processing"/>
    <property type="evidence" value="ECO:0007669"/>
    <property type="project" value="InterPro"/>
</dbReference>
<keyword evidence="4 5" id="KW-0239">DNA-directed DNA polymerase</keyword>
<evidence type="ECO:0000313" key="7">
    <source>
        <dbReference type="EMBL" id="KAL0266036.1"/>
    </source>
</evidence>
<evidence type="ECO:0000256" key="1">
    <source>
        <dbReference type="ARBA" id="ARBA00005755"/>
    </source>
</evidence>
<evidence type="ECO:0000256" key="2">
    <source>
        <dbReference type="ARBA" id="ARBA00022679"/>
    </source>
</evidence>
<comment type="caution">
    <text evidence="7">The sequence shown here is derived from an EMBL/GenBank/DDBJ whole genome shotgun (WGS) entry which is preliminary data.</text>
</comment>
<evidence type="ECO:0000256" key="4">
    <source>
        <dbReference type="ARBA" id="ARBA00022932"/>
    </source>
</evidence>
<dbReference type="Gene3D" id="3.90.1600.10">
    <property type="entry name" value="Palm domain of DNA polymerase"/>
    <property type="match status" value="2"/>
</dbReference>
<dbReference type="InterPro" id="IPR023211">
    <property type="entry name" value="DNA_pol_palm_dom_sf"/>
</dbReference>
<dbReference type="SUPFAM" id="SSF53098">
    <property type="entry name" value="Ribonuclease H-like"/>
    <property type="match status" value="1"/>
</dbReference>
<gene>
    <name evidence="7" type="ORF">PYX00_011753</name>
</gene>
<dbReference type="Gene3D" id="1.10.132.60">
    <property type="entry name" value="DNA polymerase family B, C-terminal domain"/>
    <property type="match status" value="1"/>
</dbReference>
<dbReference type="GO" id="GO:0003697">
    <property type="term" value="F:single-stranded DNA binding"/>
    <property type="evidence" value="ECO:0007669"/>
    <property type="project" value="TreeGrafter"/>
</dbReference>
<keyword evidence="3 5" id="KW-0548">Nucleotidyltransferase</keyword>
<dbReference type="InterPro" id="IPR042087">
    <property type="entry name" value="DNA_pol_B_thumb"/>
</dbReference>
<dbReference type="GO" id="GO:0003682">
    <property type="term" value="F:chromatin binding"/>
    <property type="evidence" value="ECO:0007669"/>
    <property type="project" value="TreeGrafter"/>
</dbReference>
<dbReference type="SMART" id="SM00879">
    <property type="entry name" value="Brix"/>
    <property type="match status" value="1"/>
</dbReference>
<dbReference type="PROSITE" id="PS00116">
    <property type="entry name" value="DNA_POLYMERASE_B"/>
    <property type="match status" value="1"/>
</dbReference>
<sequence length="1192" mass="135522">MTKSLQKNLLVVYDTRKALEVARELFDMLKNVRRVKEKIEQLSEKDLLEKLAVRLKCSLFFSVQTGKKDTIYVSVGRLYNNEIIDYVRFRMLDFKPVSFFKKSPEKCCKYFLFAKGLSSRMSSLLLDMFSTKMSEICIDHVRYALVLCDRGATFSLRYTRVNADALEDVGPHFEMEKVNEYFCSEDEFKKSLGAHHDRKQKNVEQDESMRKQVVPPFSSVKVHIDNVLTPVLFVPQRNSISQLEADLEAFLASRKVRGNVSRASFKNYFYAFDEVVEVLRLECDKPHVLKSFCVPSCMQQIKEFSGPIENIIISRRIKGPGVVLVADYEESMCGECFVKSPASISFAGHDAFPPLRVMTMSLVFEKNDLVFYGIRIDFQDDSKILCQGAEHSKHGAKGAEPLVEGLKACIEEAKPDVVVFYNVPDVFFKRMPLRGVILCDIYQVASSSLKGRTFSLEELCRSVLNEDYKSEGDVKSCNSGRHEFNANAAIAEVNTIYRIFRALDVLELSKELTEICGNLLSRSMLNLIAERNEYLLLHEFYDKHVLFPPKRKIAADNSYKGGLVLEPDTGFYETMVLLLDFNSLYPSVIQEYNICFSSIRRVLQSAADKHQASEGSAQRENASGGENMCNQPCTFMHAERACMGPEKEQTGGSEHSHSELGILPSILKAIVVRRRHIKDILRGTKAVAERRVLNLRQKALKLIANSIYGCLGTPISRFYNLDMASMITQKGRDVLTETKVLAESVGLSVIYGDTDSIMINTKIDGFNFNTKRAMEAIEPLKACINRRYRYIEIEVECAIKKLLLLTKKKYGALIVGDKGSRVEGKGLDFLRRDFCKLSSEISHEVLKTLMIDLEENEEMFRSLYGRGFDSDTCTSKASQPSKCGPAPGNSADSKACSLQSPRRASKDFILKNIQLFKNDGNVKLAEYIYKRLADIKQVIYEEPIDSFVINAVLSRPPDKYATPDQLPHVSLALRLREKGIYLKKDDVVSYVIGAGRKNEQVSKRAYLKSENFELDYDYYISNQILPPIYRIISLSRLISVDAVNRIFGVLRMAQQPCQKTLSFITPCCKEPQEFSFACKKCKEGVPKSFYVARVLEMVRQETYNLYTTPQRCIECTFETCAPIVTCPNCCSELKYDPNNAAFDALLQNISDTLGPEIEEVGWILGLYFKNSGYRRIELAMFREEIDNYYSEI</sequence>
<dbReference type="InterPro" id="IPR043502">
    <property type="entry name" value="DNA/RNA_pol_sf"/>
</dbReference>
<comment type="similarity">
    <text evidence="1 5">Belongs to the DNA polymerase type-B family.</text>
</comment>
<dbReference type="EC" id="2.7.7.7" evidence="5"/>